<sequence length="190" mass="22072">MTVFPDITLPLIFFMSLVELFGFTTARPTSTAQGREGLKKLQHDMRQLSKLLTHGVDVSEMMQDFERDLTSLPTLSYSAKDLKSLEVSSTLSELYSGLKSFLFHLDWLQHKQEQLETEFSKTKKIAHHMKSISLKVLREIGTAPSEPIYPTLPPLNSYWNMYQATMEIYKKLYLFCDWYSRALGVLKHRR</sequence>
<dbReference type="InterPro" id="IPR022356">
    <property type="entry name" value="IL-11_fish"/>
</dbReference>
<dbReference type="PRINTS" id="PR01927">
    <property type="entry name" value="INTRLEUKIN11"/>
</dbReference>
<dbReference type="PANTHER" id="PTHR16922:SF0">
    <property type="entry name" value="INTERLEUKIN-11"/>
    <property type="match status" value="1"/>
</dbReference>
<dbReference type="InterPro" id="IPR020438">
    <property type="entry name" value="IL-11"/>
</dbReference>
<reference evidence="2" key="1">
    <citation type="submission" date="2021-02" db="EMBL/GenBank/DDBJ databases">
        <title>Comparative genomics reveals that relaxation of natural selection precedes convergent phenotypic evolution of cavefish.</title>
        <authorList>
            <person name="Peng Z."/>
        </authorList>
    </citation>
    <scope>NUCLEOTIDE SEQUENCE</scope>
    <source>
        <tissue evidence="2">Muscle</tissue>
    </source>
</reference>
<dbReference type="GO" id="GO:0005125">
    <property type="term" value="F:cytokine activity"/>
    <property type="evidence" value="ECO:0007669"/>
    <property type="project" value="TreeGrafter"/>
</dbReference>
<dbReference type="GO" id="GO:0008284">
    <property type="term" value="P:positive regulation of cell population proliferation"/>
    <property type="evidence" value="ECO:0007669"/>
    <property type="project" value="TreeGrafter"/>
</dbReference>
<evidence type="ECO:0000313" key="2">
    <source>
        <dbReference type="EMBL" id="KAI7799007.1"/>
    </source>
</evidence>
<dbReference type="GO" id="GO:0043410">
    <property type="term" value="P:positive regulation of MAPK cascade"/>
    <property type="evidence" value="ECO:0007669"/>
    <property type="project" value="TreeGrafter"/>
</dbReference>
<dbReference type="PRINTS" id="PR01944">
    <property type="entry name" value="INTLKN11FISH"/>
</dbReference>
<evidence type="ECO:0000313" key="3">
    <source>
        <dbReference type="Proteomes" id="UP001059041"/>
    </source>
</evidence>
<dbReference type="InterPro" id="IPR009079">
    <property type="entry name" value="4_helix_cytokine-like_core"/>
</dbReference>
<organism evidence="2 3">
    <name type="scientific">Triplophysa rosa</name>
    <name type="common">Cave loach</name>
    <dbReference type="NCBI Taxonomy" id="992332"/>
    <lineage>
        <taxon>Eukaryota</taxon>
        <taxon>Metazoa</taxon>
        <taxon>Chordata</taxon>
        <taxon>Craniata</taxon>
        <taxon>Vertebrata</taxon>
        <taxon>Euteleostomi</taxon>
        <taxon>Actinopterygii</taxon>
        <taxon>Neopterygii</taxon>
        <taxon>Teleostei</taxon>
        <taxon>Ostariophysi</taxon>
        <taxon>Cypriniformes</taxon>
        <taxon>Nemacheilidae</taxon>
        <taxon>Triplophysa</taxon>
    </lineage>
</organism>
<dbReference type="Pfam" id="PF07400">
    <property type="entry name" value="IL11"/>
    <property type="match status" value="1"/>
</dbReference>
<comment type="caution">
    <text evidence="2">The sequence shown here is derived from an EMBL/GenBank/DDBJ whole genome shotgun (WGS) entry which is preliminary data.</text>
</comment>
<dbReference type="GO" id="GO:0008083">
    <property type="term" value="F:growth factor activity"/>
    <property type="evidence" value="ECO:0007669"/>
    <property type="project" value="TreeGrafter"/>
</dbReference>
<feature type="chain" id="PRO_5040855450" evidence="1">
    <location>
        <begin position="27"/>
        <end position="190"/>
    </location>
</feature>
<proteinExistence type="predicted"/>
<dbReference type="GO" id="GO:0005737">
    <property type="term" value="C:cytoplasm"/>
    <property type="evidence" value="ECO:0007669"/>
    <property type="project" value="TreeGrafter"/>
</dbReference>
<gene>
    <name evidence="2" type="ORF">IRJ41_016076</name>
</gene>
<keyword evidence="1" id="KW-0732">Signal</keyword>
<dbReference type="Proteomes" id="UP001059041">
    <property type="component" value="Linkage Group LG16"/>
</dbReference>
<keyword evidence="3" id="KW-1185">Reference proteome</keyword>
<evidence type="ECO:0000256" key="1">
    <source>
        <dbReference type="SAM" id="SignalP"/>
    </source>
</evidence>
<dbReference type="SUPFAM" id="SSF47266">
    <property type="entry name" value="4-helical cytokines"/>
    <property type="match status" value="1"/>
</dbReference>
<dbReference type="EMBL" id="JAFHDT010000016">
    <property type="protein sequence ID" value="KAI7799007.1"/>
    <property type="molecule type" value="Genomic_DNA"/>
</dbReference>
<name>A0A9W7WF25_TRIRA</name>
<accession>A0A9W7WF25</accession>
<dbReference type="PANTHER" id="PTHR16922">
    <property type="entry name" value="INTERLEUKIN 11"/>
    <property type="match status" value="1"/>
</dbReference>
<dbReference type="AlphaFoldDB" id="A0A9W7WF25"/>
<dbReference type="Gene3D" id="1.20.1250.10">
    <property type="match status" value="1"/>
</dbReference>
<feature type="signal peptide" evidence="1">
    <location>
        <begin position="1"/>
        <end position="26"/>
    </location>
</feature>
<protein>
    <submittedName>
        <fullName evidence="2">Interleukin-11b</fullName>
    </submittedName>
</protein>